<gene>
    <name evidence="1" type="ordered locus">Thivi_0211</name>
</gene>
<name>I3Y5L3_THIV6</name>
<dbReference type="KEGG" id="tvi:Thivi_0211"/>
<reference evidence="1 2" key="1">
    <citation type="submission" date="2012-06" db="EMBL/GenBank/DDBJ databases">
        <title>Complete sequence of Thiocystis violascens DSM 198.</title>
        <authorList>
            <consortium name="US DOE Joint Genome Institute"/>
            <person name="Lucas S."/>
            <person name="Han J."/>
            <person name="Lapidus A."/>
            <person name="Cheng J.-F."/>
            <person name="Goodwin L."/>
            <person name="Pitluck S."/>
            <person name="Peters L."/>
            <person name="Ovchinnikova G."/>
            <person name="Teshima H."/>
            <person name="Detter J.C."/>
            <person name="Han C."/>
            <person name="Tapia R."/>
            <person name="Land M."/>
            <person name="Hauser L."/>
            <person name="Kyrpides N."/>
            <person name="Ivanova N."/>
            <person name="Pagani I."/>
            <person name="Vogl K."/>
            <person name="Liu Z."/>
            <person name="Frigaard N.-U."/>
            <person name="Bryant D."/>
            <person name="Woyke T."/>
        </authorList>
    </citation>
    <scope>NUCLEOTIDE SEQUENCE [LARGE SCALE GENOMIC DNA]</scope>
    <source>
        <strain evidence="2">ATCC 17096 / DSM 198 / 6111</strain>
    </source>
</reference>
<evidence type="ECO:0008006" key="3">
    <source>
        <dbReference type="Google" id="ProtNLM"/>
    </source>
</evidence>
<dbReference type="InterPro" id="IPR002636">
    <property type="entry name" value="DUF29"/>
</dbReference>
<protein>
    <recommendedName>
        <fullName evidence="3">DUF29 domain-containing protein</fullName>
    </recommendedName>
</protein>
<keyword evidence="2" id="KW-1185">Reference proteome</keyword>
<dbReference type="OrthoDB" id="5768145at2"/>
<dbReference type="HOGENOM" id="CLU_116670_0_2_6"/>
<sequence length="160" mass="18502">MTELSTLYQTDYSTWATRNAELLRAGRYAELDVEHLLEELSDMSKSDRHELENRLTILLAHLLKWEYQLQTLSERWREFDSCSWRATIIEQRNRVAKHLKKSPGLKSLLAETIAEAYVDAFQLASDETGLPPETFPADCPYPADQLLDKGFYPAPDTQDH</sequence>
<dbReference type="PANTHER" id="PTHR34235">
    <property type="entry name" value="SLR1203 PROTEIN-RELATED"/>
    <property type="match status" value="1"/>
</dbReference>
<dbReference type="RefSeq" id="WP_014776789.1">
    <property type="nucleotide sequence ID" value="NC_018012.1"/>
</dbReference>
<evidence type="ECO:0000313" key="2">
    <source>
        <dbReference type="Proteomes" id="UP000006062"/>
    </source>
</evidence>
<proteinExistence type="predicted"/>
<dbReference type="Pfam" id="PF01724">
    <property type="entry name" value="DUF29"/>
    <property type="match status" value="1"/>
</dbReference>
<evidence type="ECO:0000313" key="1">
    <source>
        <dbReference type="EMBL" id="AFL72281.1"/>
    </source>
</evidence>
<dbReference type="STRING" id="765911.Thivi_0211"/>
<dbReference type="eggNOG" id="COG0639">
    <property type="taxonomic scope" value="Bacteria"/>
</dbReference>
<organism evidence="1 2">
    <name type="scientific">Thiocystis violascens (strain ATCC 17096 / DSM 198 / 6111)</name>
    <name type="common">Chromatium violascens</name>
    <dbReference type="NCBI Taxonomy" id="765911"/>
    <lineage>
        <taxon>Bacteria</taxon>
        <taxon>Pseudomonadati</taxon>
        <taxon>Pseudomonadota</taxon>
        <taxon>Gammaproteobacteria</taxon>
        <taxon>Chromatiales</taxon>
        <taxon>Chromatiaceae</taxon>
        <taxon>Thiocystis</taxon>
    </lineage>
</organism>
<accession>I3Y5L3</accession>
<dbReference type="AlphaFoldDB" id="I3Y5L3"/>
<dbReference type="Proteomes" id="UP000006062">
    <property type="component" value="Chromosome"/>
</dbReference>
<dbReference type="EMBL" id="CP003154">
    <property type="protein sequence ID" value="AFL72281.1"/>
    <property type="molecule type" value="Genomic_DNA"/>
</dbReference>
<dbReference type="Gene3D" id="1.20.1220.20">
    <property type="entry name" value="Uncharcterised protein PF01724"/>
    <property type="match status" value="1"/>
</dbReference>